<dbReference type="Gene3D" id="1.20.1250.20">
    <property type="entry name" value="MFS general substrate transporter like domains"/>
    <property type="match status" value="1"/>
</dbReference>
<evidence type="ECO:0000256" key="1">
    <source>
        <dbReference type="ARBA" id="ARBA00004141"/>
    </source>
</evidence>
<dbReference type="InterPro" id="IPR036259">
    <property type="entry name" value="MFS_trans_sf"/>
</dbReference>
<feature type="transmembrane region" description="Helical" evidence="8">
    <location>
        <begin position="391"/>
        <end position="412"/>
    </location>
</feature>
<feature type="transmembrane region" description="Helical" evidence="8">
    <location>
        <begin position="210"/>
        <end position="232"/>
    </location>
</feature>
<name>A0A9N7R626_STRHE</name>
<protein>
    <submittedName>
        <fullName evidence="9">Uncharacterized protein</fullName>
    </submittedName>
</protein>
<accession>A0A9N7R626</accession>
<evidence type="ECO:0000256" key="2">
    <source>
        <dbReference type="ARBA" id="ARBA00005982"/>
    </source>
</evidence>
<reference evidence="9" key="1">
    <citation type="submission" date="2019-12" db="EMBL/GenBank/DDBJ databases">
        <authorList>
            <person name="Scholes J."/>
        </authorList>
    </citation>
    <scope>NUCLEOTIDE SEQUENCE</scope>
</reference>
<feature type="region of interest" description="Disordered" evidence="7">
    <location>
        <begin position="19"/>
        <end position="44"/>
    </location>
</feature>
<keyword evidence="3 8" id="KW-0812">Transmembrane</keyword>
<keyword evidence="5 8" id="KW-0472">Membrane</keyword>
<dbReference type="PANTHER" id="PTHR11654">
    <property type="entry name" value="OLIGOPEPTIDE TRANSPORTER-RELATED"/>
    <property type="match status" value="1"/>
</dbReference>
<evidence type="ECO:0000313" key="9">
    <source>
        <dbReference type="EMBL" id="CAA0813203.1"/>
    </source>
</evidence>
<dbReference type="GO" id="GO:0022857">
    <property type="term" value="F:transmembrane transporter activity"/>
    <property type="evidence" value="ECO:0007669"/>
    <property type="project" value="InterPro"/>
</dbReference>
<comment type="similarity">
    <text evidence="6">Belongs to the major facilitator superfamily. Phosphate:H(+) symporter (TC 2.A.1.9) family.</text>
</comment>
<feature type="transmembrane region" description="Helical" evidence="8">
    <location>
        <begin position="253"/>
        <end position="271"/>
    </location>
</feature>
<dbReference type="AlphaFoldDB" id="A0A9N7R626"/>
<gene>
    <name evidence="9" type="ORF">SHERM_13762</name>
</gene>
<keyword evidence="10" id="KW-1185">Reference proteome</keyword>
<evidence type="ECO:0000256" key="6">
    <source>
        <dbReference type="ARBA" id="ARBA00044504"/>
    </source>
</evidence>
<feature type="transmembrane region" description="Helical" evidence="8">
    <location>
        <begin position="277"/>
        <end position="297"/>
    </location>
</feature>
<evidence type="ECO:0000313" key="10">
    <source>
        <dbReference type="Proteomes" id="UP001153555"/>
    </source>
</evidence>
<feature type="transmembrane region" description="Helical" evidence="8">
    <location>
        <begin position="540"/>
        <end position="559"/>
    </location>
</feature>
<dbReference type="Pfam" id="PF00854">
    <property type="entry name" value="PTR2"/>
    <property type="match status" value="1"/>
</dbReference>
<evidence type="ECO:0000256" key="4">
    <source>
        <dbReference type="ARBA" id="ARBA00022989"/>
    </source>
</evidence>
<comment type="subcellular location">
    <subcellularLocation>
        <location evidence="1">Membrane</location>
        <topology evidence="1">Multi-pass membrane protein</topology>
    </subcellularLocation>
</comment>
<proteinExistence type="inferred from homology"/>
<dbReference type="OrthoDB" id="975446at2759"/>
<feature type="transmembrane region" description="Helical" evidence="8">
    <location>
        <begin position="424"/>
        <end position="446"/>
    </location>
</feature>
<comment type="caution">
    <text evidence="9">The sequence shown here is derived from an EMBL/GenBank/DDBJ whole genome shotgun (WGS) entry which is preliminary data.</text>
</comment>
<keyword evidence="4 8" id="KW-1133">Transmembrane helix</keyword>
<evidence type="ECO:0000256" key="5">
    <source>
        <dbReference type="ARBA" id="ARBA00023136"/>
    </source>
</evidence>
<feature type="transmembrane region" description="Helical" evidence="8">
    <location>
        <begin position="184"/>
        <end position="204"/>
    </location>
</feature>
<feature type="transmembrane region" description="Helical" evidence="8">
    <location>
        <begin position="458"/>
        <end position="480"/>
    </location>
</feature>
<evidence type="ECO:0000256" key="7">
    <source>
        <dbReference type="SAM" id="MobiDB-lite"/>
    </source>
</evidence>
<dbReference type="InterPro" id="IPR000109">
    <property type="entry name" value="POT_fam"/>
</dbReference>
<comment type="similarity">
    <text evidence="2">Belongs to the major facilitator superfamily. Proton-dependent oligopeptide transporter (POT/PTR) (TC 2.A.17) family.</text>
</comment>
<feature type="transmembrane region" description="Helical" evidence="8">
    <location>
        <begin position="571"/>
        <end position="593"/>
    </location>
</feature>
<feature type="transmembrane region" description="Helical" evidence="8">
    <location>
        <begin position="118"/>
        <end position="141"/>
    </location>
</feature>
<evidence type="ECO:0000256" key="3">
    <source>
        <dbReference type="ARBA" id="ARBA00022692"/>
    </source>
</evidence>
<dbReference type="EMBL" id="CACSLK010011299">
    <property type="protein sequence ID" value="CAA0813203.1"/>
    <property type="molecule type" value="Genomic_DNA"/>
</dbReference>
<feature type="transmembrane region" description="Helical" evidence="8">
    <location>
        <begin position="153"/>
        <end position="177"/>
    </location>
</feature>
<dbReference type="GO" id="GO:0016020">
    <property type="term" value="C:membrane"/>
    <property type="evidence" value="ECO:0007669"/>
    <property type="project" value="UniProtKB-SubCell"/>
</dbReference>
<feature type="compositionally biased region" description="Basic and acidic residues" evidence="7">
    <location>
        <begin position="19"/>
        <end position="30"/>
    </location>
</feature>
<evidence type="ECO:0000256" key="8">
    <source>
        <dbReference type="SAM" id="Phobius"/>
    </source>
</evidence>
<organism evidence="9 10">
    <name type="scientific">Striga hermonthica</name>
    <name type="common">Purple witchweed</name>
    <name type="synonym">Buchnera hermonthica</name>
    <dbReference type="NCBI Taxonomy" id="68872"/>
    <lineage>
        <taxon>Eukaryota</taxon>
        <taxon>Viridiplantae</taxon>
        <taxon>Streptophyta</taxon>
        <taxon>Embryophyta</taxon>
        <taxon>Tracheophyta</taxon>
        <taxon>Spermatophyta</taxon>
        <taxon>Magnoliopsida</taxon>
        <taxon>eudicotyledons</taxon>
        <taxon>Gunneridae</taxon>
        <taxon>Pentapetalae</taxon>
        <taxon>asterids</taxon>
        <taxon>lamiids</taxon>
        <taxon>Lamiales</taxon>
        <taxon>Orobanchaceae</taxon>
        <taxon>Buchnereae</taxon>
        <taxon>Striga</taxon>
    </lineage>
</organism>
<sequence length="668" mass="75144">MVYPREELYPREVFDPRDVVDPREELDPRGMVDPPKVVDPCNAVDPRGAFDPRSVVDQPKVVDWYNAVDPREGVGSRDVVDPREVFDPRDVVDPREELDPHGKMKVVIGRLQVVFSRAMLFTLGLVFAHSLVDAAVLSILITHLTAEWNEYSLWKAAIVVNVQEGTLAVAHIVFILLSDVWTGPYKMLLCSAAISALGLSLFQVENVVSFYGPLVLVTLSQAGIVVTLRPFFDDQVMSAAGQSTAETQHWTSIVWWKCITLLAAASAAFGLSRINPFGTRSLVSAIIMGSALFWFLLGTKFYSFDEATGSPLRDAAHVMYIAAVTKRNVEYPRTPNQLFQNSSGHVKIPPHVSWLRCLDKAAVVMPQDQEKPGHICTVEQVLGAKSLLKMLPIWMTFLTFSTVSATGSTFFLEEAASIDEDFNFLTFIFWQRLSSFVVTFACGWALEELGRKMKVEQRMILVRMGMGMGCCVACCVAAWINARHWRLVDSMTVSRLVPQYVLLGVMEGLSIEGLDNFFITQVPELTVRYGPAFEECVLGIGKFLTAICIYILTLLWRWFGEDVYSSRLDKYYLMLVVLSSLNLIIYCLVACWYGDWRFPIPAEDDDIETANHNPVDEAVQEILLQHEKDSLPLLEQKAGQDTQTLRSRSFTRPSSPMVAHRRFYSMRS</sequence>
<dbReference type="Proteomes" id="UP001153555">
    <property type="component" value="Unassembled WGS sequence"/>
</dbReference>